<dbReference type="Proteomes" id="UP000886523">
    <property type="component" value="Unassembled WGS sequence"/>
</dbReference>
<evidence type="ECO:0000313" key="3">
    <source>
        <dbReference type="Proteomes" id="UP000886523"/>
    </source>
</evidence>
<name>A0A9P6DRY9_9AGAM</name>
<evidence type="ECO:0000256" key="1">
    <source>
        <dbReference type="SAM" id="MobiDB-lite"/>
    </source>
</evidence>
<keyword evidence="3" id="KW-1185">Reference proteome</keyword>
<organism evidence="2 3">
    <name type="scientific">Hydnum rufescens UP504</name>
    <dbReference type="NCBI Taxonomy" id="1448309"/>
    <lineage>
        <taxon>Eukaryota</taxon>
        <taxon>Fungi</taxon>
        <taxon>Dikarya</taxon>
        <taxon>Basidiomycota</taxon>
        <taxon>Agaricomycotina</taxon>
        <taxon>Agaricomycetes</taxon>
        <taxon>Cantharellales</taxon>
        <taxon>Hydnaceae</taxon>
        <taxon>Hydnum</taxon>
    </lineage>
</organism>
<dbReference type="EMBL" id="MU129047">
    <property type="protein sequence ID" value="KAF9508928.1"/>
    <property type="molecule type" value="Genomic_DNA"/>
</dbReference>
<reference evidence="2" key="1">
    <citation type="journal article" date="2020" name="Nat. Commun.">
        <title>Large-scale genome sequencing of mycorrhizal fungi provides insights into the early evolution of symbiotic traits.</title>
        <authorList>
            <person name="Miyauchi S."/>
            <person name="Kiss E."/>
            <person name="Kuo A."/>
            <person name="Drula E."/>
            <person name="Kohler A."/>
            <person name="Sanchez-Garcia M."/>
            <person name="Morin E."/>
            <person name="Andreopoulos B."/>
            <person name="Barry K.W."/>
            <person name="Bonito G."/>
            <person name="Buee M."/>
            <person name="Carver A."/>
            <person name="Chen C."/>
            <person name="Cichocki N."/>
            <person name="Clum A."/>
            <person name="Culley D."/>
            <person name="Crous P.W."/>
            <person name="Fauchery L."/>
            <person name="Girlanda M."/>
            <person name="Hayes R.D."/>
            <person name="Keri Z."/>
            <person name="LaButti K."/>
            <person name="Lipzen A."/>
            <person name="Lombard V."/>
            <person name="Magnuson J."/>
            <person name="Maillard F."/>
            <person name="Murat C."/>
            <person name="Nolan M."/>
            <person name="Ohm R.A."/>
            <person name="Pangilinan J."/>
            <person name="Pereira M.F."/>
            <person name="Perotto S."/>
            <person name="Peter M."/>
            <person name="Pfister S."/>
            <person name="Riley R."/>
            <person name="Sitrit Y."/>
            <person name="Stielow J.B."/>
            <person name="Szollosi G."/>
            <person name="Zifcakova L."/>
            <person name="Stursova M."/>
            <person name="Spatafora J.W."/>
            <person name="Tedersoo L."/>
            <person name="Vaario L.M."/>
            <person name="Yamada A."/>
            <person name="Yan M."/>
            <person name="Wang P."/>
            <person name="Xu J."/>
            <person name="Bruns T."/>
            <person name="Baldrian P."/>
            <person name="Vilgalys R."/>
            <person name="Dunand C."/>
            <person name="Henrissat B."/>
            <person name="Grigoriev I.V."/>
            <person name="Hibbett D."/>
            <person name="Nagy L.G."/>
            <person name="Martin F.M."/>
        </authorList>
    </citation>
    <scope>NUCLEOTIDE SEQUENCE</scope>
    <source>
        <strain evidence="2">UP504</strain>
    </source>
</reference>
<feature type="region of interest" description="Disordered" evidence="1">
    <location>
        <begin position="1"/>
        <end position="55"/>
    </location>
</feature>
<gene>
    <name evidence="2" type="ORF">BS47DRAFT_1349894</name>
</gene>
<proteinExistence type="predicted"/>
<accession>A0A9P6DRY9</accession>
<feature type="compositionally biased region" description="Gly residues" evidence="1">
    <location>
        <begin position="13"/>
        <end position="30"/>
    </location>
</feature>
<evidence type="ECO:0000313" key="2">
    <source>
        <dbReference type="EMBL" id="KAF9508928.1"/>
    </source>
</evidence>
<sequence>MPQGSGNGRKIKGGPGGDTQGPVAIGGAGGDVDFHEAPLPNQSGEPQGCFLVDAV</sequence>
<comment type="caution">
    <text evidence="2">The sequence shown here is derived from an EMBL/GenBank/DDBJ whole genome shotgun (WGS) entry which is preliminary data.</text>
</comment>
<dbReference type="AlphaFoldDB" id="A0A9P6DRY9"/>
<protein>
    <submittedName>
        <fullName evidence="2">Uncharacterized protein</fullName>
    </submittedName>
</protein>